<dbReference type="Gene3D" id="3.90.1640.10">
    <property type="entry name" value="inorganic pyrophosphatase (n-terminal core)"/>
    <property type="match status" value="1"/>
</dbReference>
<dbReference type="Proteomes" id="UP000000591">
    <property type="component" value="Chromosome II"/>
</dbReference>
<reference evidence="7" key="2">
    <citation type="journal article" date="2013" name="G3 (Bethesda)">
        <title>Genomes of Ashbya fungi isolated from insects reveal four mating-type loci, numerous translocations, lack of transposons, and distinct gene duplications.</title>
        <authorList>
            <person name="Dietrich F.S."/>
            <person name="Voegeli S."/>
            <person name="Kuo S."/>
            <person name="Philippsen P."/>
        </authorList>
    </citation>
    <scope>GENOME REANNOTATION</scope>
    <source>
        <strain evidence="7">ATCC 10895 / CBS 109.51 / FGSC 9923 / NRRL Y-1056</strain>
    </source>
</reference>
<dbReference type="InterPro" id="IPR001667">
    <property type="entry name" value="DDH_dom"/>
</dbReference>
<dbReference type="SUPFAM" id="SSF64182">
    <property type="entry name" value="DHH phosphoesterases"/>
    <property type="match status" value="1"/>
</dbReference>
<dbReference type="GO" id="GO:0005737">
    <property type="term" value="C:cytoplasm"/>
    <property type="evidence" value="ECO:0000318"/>
    <property type="project" value="GO_Central"/>
</dbReference>
<dbReference type="EMBL" id="AE016815">
    <property type="protein sequence ID" value="AAS50688.1"/>
    <property type="molecule type" value="Genomic_DNA"/>
</dbReference>
<dbReference type="eggNOG" id="KOG4129">
    <property type="taxonomic scope" value="Eukaryota"/>
</dbReference>
<dbReference type="GO" id="GO:0046872">
    <property type="term" value="F:metal ion binding"/>
    <property type="evidence" value="ECO:0007669"/>
    <property type="project" value="UniProtKB-KW"/>
</dbReference>
<sequence length="381" mass="43056">MSNSIAQFLTFLRNQYVKNLSQGVPLRIVCGNESADLDSVASAIAYAYFSYAWKPTEPVVPIISIPHHDLKLRKDVEMVLEHIGVSDKSLFFLEDLQKWKMDHGLTIDGVLVDHNELQGPCKDLIDEVVGVIDHHEDQRIYYEQVKKTNGPYIVAPTGSCSSHVVNYWNGILGSSDQSQLTDALTLCMSAIMMDTSKLKHKVEDSDMQAYAICKSVLTNMNEDAYYKRMKAAKNDVDGFSLDEILRKDYKELVFPSRSADLRVGVPTVVRSFEWMREKFGDNGTTKLWHSFLLEHKLDFLVVLTIKKANEGLKRELAIMANSCDRAQQVEFLIQSLTPELQLSKTSVFSPGSLVIETCDQRMLSASRKQIVPLLKRTVAEL</sequence>
<dbReference type="PANTHER" id="PTHR12112">
    <property type="entry name" value="BNIP - RELATED"/>
    <property type="match status" value="1"/>
</dbReference>
<dbReference type="Gene3D" id="3.10.310.20">
    <property type="entry name" value="DHHA2 domain"/>
    <property type="match status" value="1"/>
</dbReference>
<dbReference type="SMART" id="SM01131">
    <property type="entry name" value="DHHA2"/>
    <property type="match status" value="1"/>
</dbReference>
<reference evidence="6 7" key="1">
    <citation type="journal article" date="2004" name="Science">
        <title>The Ashbya gossypii genome as a tool for mapping the ancient Saccharomyces cerevisiae genome.</title>
        <authorList>
            <person name="Dietrich F.S."/>
            <person name="Voegeli S."/>
            <person name="Brachat S."/>
            <person name="Lerch A."/>
            <person name="Gates K."/>
            <person name="Steiner S."/>
            <person name="Mohr C."/>
            <person name="Pohlmann R."/>
            <person name="Luedi P."/>
            <person name="Choi S."/>
            <person name="Wing R.A."/>
            <person name="Flavier A."/>
            <person name="Gaffney T.D."/>
            <person name="Philippsen P."/>
        </authorList>
    </citation>
    <scope>NUCLEOTIDE SEQUENCE [LARGE SCALE GENOMIC DNA]</scope>
    <source>
        <strain evidence="7">ATCC 10895 / CBS 109.51 / FGSC 9923 / NRRL Y-1056</strain>
    </source>
</reference>
<dbReference type="RefSeq" id="NP_982864.1">
    <property type="nucleotide sequence ID" value="NM_208217.1"/>
</dbReference>
<dbReference type="AlphaFoldDB" id="Q75DV6"/>
<dbReference type="InterPro" id="IPR038222">
    <property type="entry name" value="DHHA2_dom_sf"/>
</dbReference>
<accession>Q75DV6</accession>
<dbReference type="Pfam" id="PF01368">
    <property type="entry name" value="DHH"/>
    <property type="match status" value="1"/>
</dbReference>
<dbReference type="GeneID" id="4618945"/>
<dbReference type="InParanoid" id="Q75DV6"/>
<keyword evidence="3" id="KW-0378">Hydrolase</keyword>
<evidence type="ECO:0000256" key="2">
    <source>
        <dbReference type="ARBA" id="ARBA00022723"/>
    </source>
</evidence>
<dbReference type="FunCoup" id="Q75DV6">
    <property type="interactions" value="247"/>
</dbReference>
<protein>
    <submittedName>
        <fullName evidence="6">ABL083Wp</fullName>
    </submittedName>
</protein>
<dbReference type="GO" id="GO:0004309">
    <property type="term" value="F:exopolyphosphatase activity"/>
    <property type="evidence" value="ECO:0000318"/>
    <property type="project" value="GO_Central"/>
</dbReference>
<keyword evidence="7" id="KW-1185">Reference proteome</keyword>
<dbReference type="Pfam" id="PF02833">
    <property type="entry name" value="DHHA2"/>
    <property type="match status" value="1"/>
</dbReference>
<keyword evidence="2" id="KW-0479">Metal-binding</keyword>
<dbReference type="OrthoDB" id="374045at2759"/>
<dbReference type="OMA" id="TMTIFFN"/>
<evidence type="ECO:0000256" key="3">
    <source>
        <dbReference type="ARBA" id="ARBA00022801"/>
    </source>
</evidence>
<dbReference type="PANTHER" id="PTHR12112:SF39">
    <property type="entry name" value="EG:152A3.5 PROTEIN (FBGN0003116_PN PROTEIN)"/>
    <property type="match status" value="1"/>
</dbReference>
<comment type="cofactor">
    <cofactor evidence="1">
        <name>Mn(2+)</name>
        <dbReference type="ChEBI" id="CHEBI:29035"/>
    </cofactor>
</comment>
<dbReference type="InterPro" id="IPR038763">
    <property type="entry name" value="DHH_sf"/>
</dbReference>
<evidence type="ECO:0000313" key="6">
    <source>
        <dbReference type="EMBL" id="AAS50688.1"/>
    </source>
</evidence>
<keyword evidence="4" id="KW-0464">Manganese</keyword>
<organism evidence="6 7">
    <name type="scientific">Eremothecium gossypii (strain ATCC 10895 / CBS 109.51 / FGSC 9923 / NRRL Y-1056)</name>
    <name type="common">Yeast</name>
    <name type="synonym">Ashbya gossypii</name>
    <dbReference type="NCBI Taxonomy" id="284811"/>
    <lineage>
        <taxon>Eukaryota</taxon>
        <taxon>Fungi</taxon>
        <taxon>Dikarya</taxon>
        <taxon>Ascomycota</taxon>
        <taxon>Saccharomycotina</taxon>
        <taxon>Saccharomycetes</taxon>
        <taxon>Saccharomycetales</taxon>
        <taxon>Saccharomycetaceae</taxon>
        <taxon>Eremothecium</taxon>
    </lineage>
</organism>
<proteinExistence type="predicted"/>
<name>Q75DV6_EREGS</name>
<dbReference type="HOGENOM" id="CLU_019358_1_0_1"/>
<evidence type="ECO:0000313" key="7">
    <source>
        <dbReference type="Proteomes" id="UP000000591"/>
    </source>
</evidence>
<evidence type="ECO:0000256" key="4">
    <source>
        <dbReference type="ARBA" id="ARBA00023211"/>
    </source>
</evidence>
<feature type="domain" description="DHHA2" evidence="5">
    <location>
        <begin position="226"/>
        <end position="378"/>
    </location>
</feature>
<dbReference type="SMR" id="Q75DV6"/>
<dbReference type="InterPro" id="IPR004097">
    <property type="entry name" value="DHHA2"/>
</dbReference>
<dbReference type="STRING" id="284811.Q75DV6"/>
<evidence type="ECO:0000259" key="5">
    <source>
        <dbReference type="SMART" id="SM01131"/>
    </source>
</evidence>
<gene>
    <name evidence="6" type="ORF">AGOS_ABL083W</name>
</gene>
<dbReference type="KEGG" id="ago:AGOS_ABL083W"/>
<evidence type="ECO:0000256" key="1">
    <source>
        <dbReference type="ARBA" id="ARBA00001936"/>
    </source>
</evidence>